<proteinExistence type="predicted"/>
<feature type="region of interest" description="Disordered" evidence="1">
    <location>
        <begin position="1"/>
        <end position="21"/>
    </location>
</feature>
<dbReference type="EMBL" id="JBHTBE010000003">
    <property type="protein sequence ID" value="MFC7269729.1"/>
    <property type="molecule type" value="Genomic_DNA"/>
</dbReference>
<evidence type="ECO:0000256" key="1">
    <source>
        <dbReference type="SAM" id="MobiDB-lite"/>
    </source>
</evidence>
<dbReference type="RefSeq" id="WP_262874654.1">
    <property type="nucleotide sequence ID" value="NZ_BAABKW010000001.1"/>
</dbReference>
<gene>
    <name evidence="2" type="ORF">ACFQRL_12215</name>
</gene>
<reference evidence="3" key="1">
    <citation type="journal article" date="2019" name="Int. J. Syst. Evol. Microbiol.">
        <title>The Global Catalogue of Microorganisms (GCM) 10K type strain sequencing project: providing services to taxonomists for standard genome sequencing and annotation.</title>
        <authorList>
            <consortium name="The Broad Institute Genomics Platform"/>
            <consortium name="The Broad Institute Genome Sequencing Center for Infectious Disease"/>
            <person name="Wu L."/>
            <person name="Ma J."/>
        </authorList>
    </citation>
    <scope>NUCLEOTIDE SEQUENCE [LARGE SCALE GENOMIC DNA]</scope>
    <source>
        <strain evidence="3">CGMCC 1.15772</strain>
    </source>
</reference>
<comment type="caution">
    <text evidence="2">The sequence shown here is derived from an EMBL/GenBank/DDBJ whole genome shotgun (WGS) entry which is preliminary data.</text>
</comment>
<keyword evidence="3" id="KW-1185">Reference proteome</keyword>
<evidence type="ECO:0000313" key="3">
    <source>
        <dbReference type="Proteomes" id="UP001596507"/>
    </source>
</evidence>
<name>A0ABW2HEN9_9MICO</name>
<accession>A0ABW2HEN9</accession>
<evidence type="ECO:0000313" key="2">
    <source>
        <dbReference type="EMBL" id="MFC7269729.1"/>
    </source>
</evidence>
<organism evidence="2 3">
    <name type="scientific">Microbacterium fluvii</name>
    <dbReference type="NCBI Taxonomy" id="415215"/>
    <lineage>
        <taxon>Bacteria</taxon>
        <taxon>Bacillati</taxon>
        <taxon>Actinomycetota</taxon>
        <taxon>Actinomycetes</taxon>
        <taxon>Micrococcales</taxon>
        <taxon>Microbacteriaceae</taxon>
        <taxon>Microbacterium</taxon>
    </lineage>
</organism>
<protein>
    <submittedName>
        <fullName evidence="2">Uncharacterized protein</fullName>
    </submittedName>
</protein>
<dbReference type="Proteomes" id="UP001596507">
    <property type="component" value="Unassembled WGS sequence"/>
</dbReference>
<sequence length="67" mass="7031">MSTDAEDQPAMEQNVASDADKVDGIVAQVRADLAGESPERIAAVLAQRLEQAGIALSHSDIDALARQ</sequence>